<dbReference type="InterPro" id="IPR046841">
    <property type="entry name" value="SpoIVA_middle"/>
</dbReference>
<sequence>MDAFAVYRDIQARTGGQFLIGVVGPVRTGKSTFIRRFLEVLALPAMEENTKAEMRDQLPLSGSGTLITTVEPKFIPKEAVEIQLGEDILIRLRLIDCVGFLVPEATGNMENEKERMVKTPWFEEAIPFHQAAEIGTRKVIAEHSTLGLLVTTDGSFGELPRENFAEAEARTVEELKKQGKPFLILVNSVKPYKDETQKLARELSEKYGASALAVNCDQLRADDVVKILECLLYEFPIRQVEFYIPKWVELLPPEHPVKAELIGKVRELTEGLKYIRDVRRDTVKLNSEYVKNASLMQVDLASGIVRVQVEMKEKYYYQMVSEMTGVAIQGEYDLMRALKELSAMKNEYARVQNAMEAVRGSGYGVVIPEKEEIVLDDPVVIRQGSKFGVKIRSTSPSIHMIKANIETEIAPIVGTEQQAEDLIAYIRESGRQEDGIWKTNIFGKSVEQLVEDGIRTKIAQITEESQVKLQESMQKIVNDSRGGMVCIII</sequence>
<evidence type="ECO:0000313" key="5">
    <source>
        <dbReference type="Proteomes" id="UP000824169"/>
    </source>
</evidence>
<protein>
    <submittedName>
        <fullName evidence="4">Stage IV sporulation protein A</fullName>
    </submittedName>
</protein>
<dbReference type="AlphaFoldDB" id="A0A9D1P4B3"/>
<reference evidence="4" key="2">
    <citation type="journal article" date="2021" name="PeerJ">
        <title>Extensive microbial diversity within the chicken gut microbiome revealed by metagenomics and culture.</title>
        <authorList>
            <person name="Gilroy R."/>
            <person name="Ravi A."/>
            <person name="Getino M."/>
            <person name="Pursley I."/>
            <person name="Horton D.L."/>
            <person name="Alikhan N.F."/>
            <person name="Baker D."/>
            <person name="Gharbi K."/>
            <person name="Hall N."/>
            <person name="Watson M."/>
            <person name="Adriaenssens E.M."/>
            <person name="Foster-Nyarko E."/>
            <person name="Jarju S."/>
            <person name="Secka A."/>
            <person name="Antonio M."/>
            <person name="Oren A."/>
            <person name="Chaudhuri R.R."/>
            <person name="La Ragione R."/>
            <person name="Hildebrand F."/>
            <person name="Pallen M.J."/>
        </authorList>
    </citation>
    <scope>NUCLEOTIDE SEQUENCE</scope>
    <source>
        <strain evidence="4">CHK188-20938</strain>
    </source>
</reference>
<dbReference type="Pfam" id="PF20438">
    <property type="entry name" value="SpoIVA_middle"/>
    <property type="match status" value="1"/>
</dbReference>
<dbReference type="CDD" id="cd00882">
    <property type="entry name" value="Ras_like_GTPase"/>
    <property type="match status" value="1"/>
</dbReference>
<dbReference type="InterPro" id="IPR027417">
    <property type="entry name" value="P-loop_NTPase"/>
</dbReference>
<dbReference type="EMBL" id="DVOO01000033">
    <property type="protein sequence ID" value="HIV26311.1"/>
    <property type="molecule type" value="Genomic_DNA"/>
</dbReference>
<dbReference type="Pfam" id="PF09547">
    <property type="entry name" value="SpoIVA_ATPase"/>
    <property type="match status" value="1"/>
</dbReference>
<accession>A0A9D1P4B3</accession>
<dbReference type="InterPro" id="IPR046842">
    <property type="entry name" value="SpoIVA_ATPase"/>
</dbReference>
<dbReference type="GO" id="GO:0016887">
    <property type="term" value="F:ATP hydrolysis activity"/>
    <property type="evidence" value="ECO:0007669"/>
    <property type="project" value="InterPro"/>
</dbReference>
<gene>
    <name evidence="4" type="primary">spoIVA</name>
    <name evidence="4" type="ORF">IAB71_11125</name>
</gene>
<evidence type="ECO:0000259" key="1">
    <source>
        <dbReference type="Pfam" id="PF09547"/>
    </source>
</evidence>
<feature type="domain" description="Stage IV sporulation protein A ATPase" evidence="1">
    <location>
        <begin position="1"/>
        <end position="236"/>
    </location>
</feature>
<reference evidence="4" key="1">
    <citation type="submission" date="2020-10" db="EMBL/GenBank/DDBJ databases">
        <authorList>
            <person name="Gilroy R."/>
        </authorList>
    </citation>
    <scope>NUCLEOTIDE SEQUENCE</scope>
    <source>
        <strain evidence="4">CHK188-20938</strain>
    </source>
</reference>
<dbReference type="NCBIfam" id="TIGR02836">
    <property type="entry name" value="spore_IV_A"/>
    <property type="match status" value="1"/>
</dbReference>
<evidence type="ECO:0000259" key="2">
    <source>
        <dbReference type="Pfam" id="PF20438"/>
    </source>
</evidence>
<dbReference type="GO" id="GO:0043934">
    <property type="term" value="P:sporulation"/>
    <property type="evidence" value="ECO:0007669"/>
    <property type="project" value="InterPro"/>
</dbReference>
<dbReference type="InterPro" id="IPR014201">
    <property type="entry name" value="Spore_IV_A"/>
</dbReference>
<evidence type="ECO:0000313" key="4">
    <source>
        <dbReference type="EMBL" id="HIV26311.1"/>
    </source>
</evidence>
<feature type="domain" description="Stage IV sporulation protein A middle" evidence="2">
    <location>
        <begin position="237"/>
        <end position="414"/>
    </location>
</feature>
<evidence type="ECO:0000259" key="3">
    <source>
        <dbReference type="Pfam" id="PF20439"/>
    </source>
</evidence>
<name>A0A9D1P4B3_9FIRM</name>
<dbReference type="Pfam" id="PF20439">
    <property type="entry name" value="SpoIVA_C"/>
    <property type="match status" value="1"/>
</dbReference>
<dbReference type="Gene3D" id="3.40.50.300">
    <property type="entry name" value="P-loop containing nucleotide triphosphate hydrolases"/>
    <property type="match status" value="1"/>
</dbReference>
<dbReference type="GO" id="GO:0005524">
    <property type="term" value="F:ATP binding"/>
    <property type="evidence" value="ECO:0007669"/>
    <property type="project" value="InterPro"/>
</dbReference>
<dbReference type="Proteomes" id="UP000824169">
    <property type="component" value="Unassembled WGS sequence"/>
</dbReference>
<dbReference type="InterPro" id="IPR046840">
    <property type="entry name" value="SpoIVA_C"/>
</dbReference>
<organism evidence="4 5">
    <name type="scientific">Candidatus Scatomonas pullistercoris</name>
    <dbReference type="NCBI Taxonomy" id="2840920"/>
    <lineage>
        <taxon>Bacteria</taxon>
        <taxon>Bacillati</taxon>
        <taxon>Bacillota</taxon>
        <taxon>Clostridia</taxon>
        <taxon>Lachnospirales</taxon>
        <taxon>Lachnospiraceae</taxon>
        <taxon>Lachnospiraceae incertae sedis</taxon>
        <taxon>Candidatus Scatomonas</taxon>
    </lineage>
</organism>
<dbReference type="PIRSF" id="PIRSF007466">
    <property type="entry name" value="SpoIVA"/>
    <property type="match status" value="1"/>
</dbReference>
<feature type="domain" description="Sporulation stage IV protein A C-terminal" evidence="3">
    <location>
        <begin position="415"/>
        <end position="489"/>
    </location>
</feature>
<comment type="caution">
    <text evidence="4">The sequence shown here is derived from an EMBL/GenBank/DDBJ whole genome shotgun (WGS) entry which is preliminary data.</text>
</comment>
<dbReference type="SUPFAM" id="SSF52540">
    <property type="entry name" value="P-loop containing nucleoside triphosphate hydrolases"/>
    <property type="match status" value="1"/>
</dbReference>
<proteinExistence type="predicted"/>